<feature type="repeat" description="ANK" evidence="3">
    <location>
        <begin position="1082"/>
        <end position="1104"/>
    </location>
</feature>
<dbReference type="EnsemblMetazoa" id="AALFPA23_014424.R20963">
    <property type="protein sequence ID" value="AALFPA23_014424.P20963"/>
    <property type="gene ID" value="AALFPA23_014424"/>
</dbReference>
<feature type="repeat" description="ANK" evidence="3">
    <location>
        <begin position="1279"/>
        <end position="1311"/>
    </location>
</feature>
<feature type="repeat" description="ANK" evidence="3">
    <location>
        <begin position="1213"/>
        <end position="1245"/>
    </location>
</feature>
<evidence type="ECO:0000256" key="1">
    <source>
        <dbReference type="ARBA" id="ARBA00022737"/>
    </source>
</evidence>
<dbReference type="GeneID" id="134284929"/>
<proteinExistence type="predicted"/>
<dbReference type="PROSITE" id="PS50297">
    <property type="entry name" value="ANK_REP_REGION"/>
    <property type="match status" value="8"/>
</dbReference>
<dbReference type="Proteomes" id="UP000069940">
    <property type="component" value="Unassembled WGS sequence"/>
</dbReference>
<dbReference type="Gene3D" id="3.40.50.300">
    <property type="entry name" value="P-loop containing nucleotide triphosphate hydrolases"/>
    <property type="match status" value="1"/>
</dbReference>
<keyword evidence="1" id="KW-0677">Repeat</keyword>
<dbReference type="PROSITE" id="PS50088">
    <property type="entry name" value="ANK_REPEAT"/>
    <property type="match status" value="9"/>
</dbReference>
<reference evidence="5" key="2">
    <citation type="submission" date="2025-05" db="UniProtKB">
        <authorList>
            <consortium name="EnsemblMetazoa"/>
        </authorList>
    </citation>
    <scope>IDENTIFICATION</scope>
    <source>
        <strain evidence="5">Foshan</strain>
    </source>
</reference>
<evidence type="ECO:0000313" key="6">
    <source>
        <dbReference type="Proteomes" id="UP000069940"/>
    </source>
</evidence>
<dbReference type="Pfam" id="PF05729">
    <property type="entry name" value="NACHT"/>
    <property type="match status" value="1"/>
</dbReference>
<dbReference type="SMART" id="SM00248">
    <property type="entry name" value="ANK"/>
    <property type="match status" value="12"/>
</dbReference>
<dbReference type="InterPro" id="IPR007111">
    <property type="entry name" value="NACHT_NTPase"/>
</dbReference>
<dbReference type="SUPFAM" id="SSF48403">
    <property type="entry name" value="Ankyrin repeat"/>
    <property type="match status" value="2"/>
</dbReference>
<protein>
    <recommendedName>
        <fullName evidence="4">NACHT domain-containing protein</fullName>
    </recommendedName>
</protein>
<feature type="domain" description="NACHT" evidence="4">
    <location>
        <begin position="541"/>
        <end position="693"/>
    </location>
</feature>
<dbReference type="InterPro" id="IPR027417">
    <property type="entry name" value="P-loop_NTPase"/>
</dbReference>
<feature type="repeat" description="ANK" evidence="3">
    <location>
        <begin position="983"/>
        <end position="1015"/>
    </location>
</feature>
<feature type="repeat" description="ANK" evidence="3">
    <location>
        <begin position="1180"/>
        <end position="1212"/>
    </location>
</feature>
<dbReference type="InterPro" id="IPR002110">
    <property type="entry name" value="Ankyrin_rpt"/>
</dbReference>
<organism evidence="5 6">
    <name type="scientific">Aedes albopictus</name>
    <name type="common">Asian tiger mosquito</name>
    <name type="synonym">Stegomyia albopicta</name>
    <dbReference type="NCBI Taxonomy" id="7160"/>
    <lineage>
        <taxon>Eukaryota</taxon>
        <taxon>Metazoa</taxon>
        <taxon>Ecdysozoa</taxon>
        <taxon>Arthropoda</taxon>
        <taxon>Hexapoda</taxon>
        <taxon>Insecta</taxon>
        <taxon>Pterygota</taxon>
        <taxon>Neoptera</taxon>
        <taxon>Endopterygota</taxon>
        <taxon>Diptera</taxon>
        <taxon>Nematocera</taxon>
        <taxon>Culicoidea</taxon>
        <taxon>Culicidae</taxon>
        <taxon>Culicinae</taxon>
        <taxon>Aedini</taxon>
        <taxon>Aedes</taxon>
        <taxon>Stegomyia</taxon>
    </lineage>
</organism>
<dbReference type="Pfam" id="PF12796">
    <property type="entry name" value="Ank_2"/>
    <property type="match status" value="3"/>
</dbReference>
<dbReference type="Pfam" id="PF00023">
    <property type="entry name" value="Ank"/>
    <property type="match status" value="2"/>
</dbReference>
<dbReference type="InterPro" id="IPR036770">
    <property type="entry name" value="Ankyrin_rpt-contain_sf"/>
</dbReference>
<name>A0ABM1Z2M0_AEDAL</name>
<reference evidence="6" key="1">
    <citation type="journal article" date="2015" name="Proc. Natl. Acad. Sci. U.S.A.">
        <title>Genome sequence of the Asian Tiger mosquito, Aedes albopictus, reveals insights into its biology, genetics, and evolution.</title>
        <authorList>
            <person name="Chen X.G."/>
            <person name="Jiang X."/>
            <person name="Gu J."/>
            <person name="Xu M."/>
            <person name="Wu Y."/>
            <person name="Deng Y."/>
            <person name="Zhang C."/>
            <person name="Bonizzoni M."/>
            <person name="Dermauw W."/>
            <person name="Vontas J."/>
            <person name="Armbruster P."/>
            <person name="Huang X."/>
            <person name="Yang Y."/>
            <person name="Zhang H."/>
            <person name="He W."/>
            <person name="Peng H."/>
            <person name="Liu Y."/>
            <person name="Wu K."/>
            <person name="Chen J."/>
            <person name="Lirakis M."/>
            <person name="Topalis P."/>
            <person name="Van Leeuwen T."/>
            <person name="Hall A.B."/>
            <person name="Jiang X."/>
            <person name="Thorpe C."/>
            <person name="Mueller R.L."/>
            <person name="Sun C."/>
            <person name="Waterhouse R.M."/>
            <person name="Yan G."/>
            <person name="Tu Z.J."/>
            <person name="Fang X."/>
            <person name="James A.A."/>
        </authorList>
    </citation>
    <scope>NUCLEOTIDE SEQUENCE [LARGE SCALE GENOMIC DNA]</scope>
    <source>
        <strain evidence="6">Foshan</strain>
    </source>
</reference>
<feature type="repeat" description="ANK" evidence="3">
    <location>
        <begin position="1016"/>
        <end position="1048"/>
    </location>
</feature>
<accession>A0ABM1Z2M0</accession>
<evidence type="ECO:0000256" key="3">
    <source>
        <dbReference type="PROSITE-ProRule" id="PRU00023"/>
    </source>
</evidence>
<evidence type="ECO:0000256" key="2">
    <source>
        <dbReference type="ARBA" id="ARBA00023043"/>
    </source>
</evidence>
<evidence type="ECO:0000313" key="5">
    <source>
        <dbReference type="EnsemblMetazoa" id="AALFPA23_014424.P20963"/>
    </source>
</evidence>
<dbReference type="PANTHER" id="PTHR24198">
    <property type="entry name" value="ANKYRIN REPEAT AND PROTEIN KINASE DOMAIN-CONTAINING PROTEIN"/>
    <property type="match status" value="1"/>
</dbReference>
<dbReference type="RefSeq" id="XP_062700492.1">
    <property type="nucleotide sequence ID" value="XM_062844508.1"/>
</dbReference>
<sequence>MAHSTWDTIDPETTRLVTYESSIKSGTHGEVYQKQLSLVLLLRLTREGKNFHLAYELTPAEKFDDVVLYDRTAKQWTFLQSKHADGKDSKIDLNGLLPKTNREKGDFSLYKYFYSYMRIRNRFIGKTNFLLFTNKKLDEKLKSAEDSMAIEDQDVDEYLRFTSEGATHKLLIPTESTIQSILEYANKDLYSLKDAIKHLFTKGIITDQLIKYKVYLNDVLKESGYNQIRFADTFNQSLIFIAKLYNVLQPQLHKLKPINKPPELNFNETGYDSSNWLSVGGPDLKHLGEAIEDLFCSGTVSDYLKEYEHLLALILTTTANGKLAIKETFNSDVVSKAELYRMLKAELSDMNKQVTTNQKLFDGKDSRNKPKLVLFHADASDVRQFFALLTLSVQQPDELESFIIEELNLWMRMWLRPDILGMLTENDYEKAVKDLDNYFESTLKRGQGNSKPYLDQQFVSQYFNKLQSTLVEKYPELKDMSQIYINRVLIFEEDDISKTEHSLASQFDGTIKTKLKPNSRMTDKQFAANLKVEFAHYQCLVLTADPGLGKTEFLQYVALEHQKVESGAVFLFYLNRLQVSEHESPLDILKYALSDKNFEFIWNVLEKHQTYCTSHITLLFDGYDEIHKKNRNKMNNLLKILLRSEHIKIVMSVRSHEKKTLQHMFQKQFNVGYFSLEPFSSKHVIEYLSTYWEENVDFSLFSRIFYHSKFIMFSKYMLTKFNGLCSVPLMVKMMAKIYKCRFKLFKETKLSDIKGELCYLVREFSEVDHIYEIFIENCLLVKIVDACNGIGRVDPNKQIFDGFCLDHQLRAIKFLDIGELEFIFNNPKYNKKMDYMHDCHLNQLEKSILVKFVDGKFFFLHHSYAEYFVAKFLWDDFFYLKDVTKNVLSSFPGIRKFFIRIIENNISWFESKIAQETSFATEEIVFWACESNAENLLKYVLSKIPKYKVSDAKMLHIAIYNGSDRICSYLIKNCKVHPDVEYDGGFPLHSAVVYGRINIVQLLLRNGADINIRNAEGWSALHYAVHHKQIAIINILIDKGIDVNSLNNNKWNALHISCDNGDADMTKMLLQKDAQADLQTNEDKTPLDLAVSKGYTEVVDILIEYFIMKLNFHITFRVFQNADRNSHYYITQKLTRDFSELANGINFNEKSIHIAVHNGLKRKVKGLINDGANVYALNKSGHTALHLSASAGHHLVVELLVNSGANVNAVDEDNVTPLYIACQNGHRKVVETLIKRGAYVNALTHNKWTALHVSAFEGHSVIAKLLLDQGSNVNAVNEDNVTPLYWACENGHKDVVETLIRSGANINALTNDNRTALHASASTGYCDIVDVLLENGAVSNTVDKNGHTPLSYALQNRHQDVVESLFFLQNK</sequence>
<feature type="repeat" description="ANK" evidence="3">
    <location>
        <begin position="1246"/>
        <end position="1278"/>
    </location>
</feature>
<feature type="repeat" description="ANK" evidence="3">
    <location>
        <begin position="1049"/>
        <end position="1081"/>
    </location>
</feature>
<feature type="repeat" description="ANK" evidence="3">
    <location>
        <begin position="1312"/>
        <end position="1344"/>
    </location>
</feature>
<keyword evidence="6" id="KW-1185">Reference proteome</keyword>
<keyword evidence="2 3" id="KW-0040">ANK repeat</keyword>
<dbReference type="Gene3D" id="1.25.40.20">
    <property type="entry name" value="Ankyrin repeat-containing domain"/>
    <property type="match status" value="4"/>
</dbReference>
<dbReference type="PRINTS" id="PR01415">
    <property type="entry name" value="ANKYRIN"/>
</dbReference>
<dbReference type="SUPFAM" id="SSF52540">
    <property type="entry name" value="P-loop containing nucleoside triphosphate hydrolases"/>
    <property type="match status" value="1"/>
</dbReference>
<dbReference type="PANTHER" id="PTHR24198:SF194">
    <property type="entry name" value="INVERSIN-A"/>
    <property type="match status" value="1"/>
</dbReference>
<evidence type="ECO:0000259" key="4">
    <source>
        <dbReference type="Pfam" id="PF05729"/>
    </source>
</evidence>